<accession>A0A2T0VUQ0</accession>
<dbReference type="EMBL" id="PVTP01000014">
    <property type="protein sequence ID" value="PRY75069.1"/>
    <property type="molecule type" value="Genomic_DNA"/>
</dbReference>
<evidence type="ECO:0000313" key="1">
    <source>
        <dbReference type="EMBL" id="PRY75069.1"/>
    </source>
</evidence>
<dbReference type="OrthoDB" id="8378722at2"/>
<protein>
    <submittedName>
        <fullName evidence="1">Uncharacterized protein</fullName>
    </submittedName>
</protein>
<evidence type="ECO:0000313" key="2">
    <source>
        <dbReference type="Proteomes" id="UP000238007"/>
    </source>
</evidence>
<name>A0A2T0VUQ0_9RHOB</name>
<proteinExistence type="predicted"/>
<comment type="caution">
    <text evidence="1">The sequence shown here is derived from an EMBL/GenBank/DDBJ whole genome shotgun (WGS) entry which is preliminary data.</text>
</comment>
<sequence length="103" mass="11401">MSSRTTTSFVTFLHPFVVAGYTDELPAGEYEVLADDDVMLSNSFAAYRRTATFLLIDWHAGKSELRAVDHRDLELALAQDQANANKHEIKNSAAALSPSEDQK</sequence>
<organism evidence="1 2">
    <name type="scientific">Yoonia maritima</name>
    <dbReference type="NCBI Taxonomy" id="1435347"/>
    <lineage>
        <taxon>Bacteria</taxon>
        <taxon>Pseudomonadati</taxon>
        <taxon>Pseudomonadota</taxon>
        <taxon>Alphaproteobacteria</taxon>
        <taxon>Rhodobacterales</taxon>
        <taxon>Paracoccaceae</taxon>
        <taxon>Yoonia</taxon>
    </lineage>
</organism>
<keyword evidence="2" id="KW-1185">Reference proteome</keyword>
<dbReference type="Proteomes" id="UP000238007">
    <property type="component" value="Unassembled WGS sequence"/>
</dbReference>
<dbReference type="AlphaFoldDB" id="A0A2T0VUQ0"/>
<dbReference type="RefSeq" id="WP_106359093.1">
    <property type="nucleotide sequence ID" value="NZ_PVTP01000014.1"/>
</dbReference>
<gene>
    <name evidence="1" type="ORF">CLV80_114106</name>
</gene>
<reference evidence="1 2" key="1">
    <citation type="submission" date="2018-03" db="EMBL/GenBank/DDBJ databases">
        <title>Genomic Encyclopedia of Archaeal and Bacterial Type Strains, Phase II (KMG-II): from individual species to whole genera.</title>
        <authorList>
            <person name="Goeker M."/>
        </authorList>
    </citation>
    <scope>NUCLEOTIDE SEQUENCE [LARGE SCALE GENOMIC DNA]</scope>
    <source>
        <strain evidence="1 2">DSM 101533</strain>
    </source>
</reference>